<dbReference type="Proteomes" id="UP000189055">
    <property type="component" value="Plasmid pAC1084_1"/>
</dbReference>
<dbReference type="Gene3D" id="3.80.10.10">
    <property type="entry name" value="Ribonuclease Inhibitor"/>
    <property type="match status" value="1"/>
</dbReference>
<evidence type="ECO:0000256" key="1">
    <source>
        <dbReference type="SAM" id="MobiDB-lite"/>
    </source>
</evidence>
<keyword evidence="2" id="KW-0614">Plasmid</keyword>
<evidence type="ECO:0000313" key="3">
    <source>
        <dbReference type="Proteomes" id="UP000189055"/>
    </source>
</evidence>
<protein>
    <submittedName>
        <fullName evidence="2">Uncharacterized protein</fullName>
    </submittedName>
</protein>
<name>A0A1U9LJR3_9PROT</name>
<gene>
    <name evidence="2" type="ORF">A0U91_16965</name>
</gene>
<accession>A0A1U9LJR3</accession>
<dbReference type="RefSeq" id="WP_077932318.1">
    <property type="nucleotide sequence ID" value="NZ_CP014688.1"/>
</dbReference>
<proteinExistence type="predicted"/>
<organism evidence="2 3">
    <name type="scientific">Acetobacter persici</name>
    <dbReference type="NCBI Taxonomy" id="1076596"/>
    <lineage>
        <taxon>Bacteria</taxon>
        <taxon>Pseudomonadati</taxon>
        <taxon>Pseudomonadota</taxon>
        <taxon>Alphaproteobacteria</taxon>
        <taxon>Acetobacterales</taxon>
        <taxon>Acetobacteraceae</taxon>
        <taxon>Acetobacter</taxon>
    </lineage>
</organism>
<dbReference type="KEGG" id="aper:A0U91_16965"/>
<dbReference type="EMBL" id="CP014688">
    <property type="protein sequence ID" value="AQT06693.1"/>
    <property type="molecule type" value="Genomic_DNA"/>
</dbReference>
<feature type="region of interest" description="Disordered" evidence="1">
    <location>
        <begin position="1"/>
        <end position="25"/>
    </location>
</feature>
<reference evidence="2 3" key="1">
    <citation type="submission" date="2016-03" db="EMBL/GenBank/DDBJ databases">
        <title>Acetic acid bacteria sequencing.</title>
        <authorList>
            <person name="Brandt J."/>
            <person name="Jakob F."/>
            <person name="Vogel R.F."/>
        </authorList>
    </citation>
    <scope>NUCLEOTIDE SEQUENCE [LARGE SCALE GENOMIC DNA]</scope>
    <source>
        <strain evidence="2 3">TMW2.1084</strain>
        <plasmid evidence="3">pac1084_1</plasmid>
    </source>
</reference>
<dbReference type="AlphaFoldDB" id="A0A1U9LJR3"/>
<geneLocation type="plasmid" evidence="3">
    <name>pac1084_1</name>
</geneLocation>
<feature type="compositionally biased region" description="Basic residues" evidence="1">
    <location>
        <begin position="1"/>
        <end position="23"/>
    </location>
</feature>
<sequence length="256" mass="28752">MFQKKFASRTKNFRRKGPQKKPVHPIQAAAKWRPHFSGSYNWRVHSGLATAVENMPDGFIIIDDMNISGYPGRRLPQGLMVGQWAQFSGSSVASLPDRMEVFGSFVMSDAEHIEHVGSGVKFHEYAKLQNLPKLQRIGDGFSVEKWLELSNCPDLEYLPDGIFVGDVLRLEGCPNLRKLPKGMKVGCLEIINCPNIEAIPDDIEFVGTGLLRDKVRVKECGNPDLMIPETYFERDLVRYLPHPHPEAPDLSGPTPL</sequence>
<dbReference type="InterPro" id="IPR032675">
    <property type="entry name" value="LRR_dom_sf"/>
</dbReference>
<evidence type="ECO:0000313" key="2">
    <source>
        <dbReference type="EMBL" id="AQT06693.1"/>
    </source>
</evidence>